<dbReference type="GO" id="GO:0050136">
    <property type="term" value="F:NADH dehydrogenase (quinone) (non-electrogenic) activity"/>
    <property type="evidence" value="ECO:0007669"/>
    <property type="project" value="UniProtKB-UniRule"/>
</dbReference>
<evidence type="ECO:0000256" key="14">
    <source>
        <dbReference type="SAM" id="MobiDB-lite"/>
    </source>
</evidence>
<dbReference type="Proteomes" id="UP000292919">
    <property type="component" value="Unassembled WGS sequence"/>
</dbReference>
<name>A0A6H3FC45_9BACT</name>
<comment type="catalytic activity">
    <reaction evidence="11 12">
        <text>a quinone + NADH + 5 H(+)(in) = a quinol + NAD(+) + 4 H(+)(out)</text>
        <dbReference type="Rhea" id="RHEA:57888"/>
        <dbReference type="ChEBI" id="CHEBI:15378"/>
        <dbReference type="ChEBI" id="CHEBI:24646"/>
        <dbReference type="ChEBI" id="CHEBI:57540"/>
        <dbReference type="ChEBI" id="CHEBI:57945"/>
        <dbReference type="ChEBI" id="CHEBI:132124"/>
    </reaction>
</comment>
<keyword evidence="12" id="KW-0472">Membrane</keyword>
<evidence type="ECO:0000256" key="11">
    <source>
        <dbReference type="ARBA" id="ARBA00047712"/>
    </source>
</evidence>
<dbReference type="GO" id="GO:0005506">
    <property type="term" value="F:iron ion binding"/>
    <property type="evidence" value="ECO:0007669"/>
    <property type="project" value="UniProtKB-UniRule"/>
</dbReference>
<keyword evidence="6 12" id="KW-0813">Transport</keyword>
<keyword evidence="12" id="KW-1003">Cell membrane</keyword>
<keyword evidence="9 12" id="KW-0520">NAD</keyword>
<dbReference type="GO" id="GO:0005886">
    <property type="term" value="C:plasma membrane"/>
    <property type="evidence" value="ECO:0007669"/>
    <property type="project" value="UniProtKB-SubCell"/>
</dbReference>
<evidence type="ECO:0000313" key="16">
    <source>
        <dbReference type="EMBL" id="TBH80531.1"/>
    </source>
</evidence>
<evidence type="ECO:0000256" key="8">
    <source>
        <dbReference type="ARBA" id="ARBA00022967"/>
    </source>
</evidence>
<dbReference type="NCBIfam" id="NF005012">
    <property type="entry name" value="PRK06411.1"/>
    <property type="match status" value="1"/>
</dbReference>
<gene>
    <name evidence="12" type="primary">nuoB</name>
    <name evidence="16" type="ORF">EB812_05195</name>
</gene>
<evidence type="ECO:0000256" key="3">
    <source>
        <dbReference type="ARBA" id="ARBA00008265"/>
    </source>
</evidence>
<evidence type="ECO:0000256" key="5">
    <source>
        <dbReference type="ARBA" id="ARBA00010019"/>
    </source>
</evidence>
<dbReference type="AlphaFoldDB" id="A0A6H3FC45"/>
<dbReference type="GO" id="GO:0048038">
    <property type="term" value="F:quinone binding"/>
    <property type="evidence" value="ECO:0007669"/>
    <property type="project" value="UniProtKB-KW"/>
</dbReference>
<feature type="compositionally biased region" description="Low complexity" evidence="14">
    <location>
        <begin position="177"/>
        <end position="191"/>
    </location>
</feature>
<keyword evidence="12 13" id="KW-0004">4Fe-4S</keyword>
<evidence type="ECO:0000256" key="10">
    <source>
        <dbReference type="ARBA" id="ARBA00025957"/>
    </source>
</evidence>
<dbReference type="GO" id="GO:0051539">
    <property type="term" value="F:4 iron, 4 sulfur cluster binding"/>
    <property type="evidence" value="ECO:0007669"/>
    <property type="project" value="UniProtKB-KW"/>
</dbReference>
<evidence type="ECO:0000256" key="4">
    <source>
        <dbReference type="ARBA" id="ARBA00009173"/>
    </source>
</evidence>
<comment type="function">
    <text evidence="12">NDH-1 shuttles electrons from NADH, via FMN and iron-sulfur (Fe-S) centers, to quinones in the respiratory chain. The immediate electron acceptor for the enzyme in this species is believed to be ubiquinone. Couples the redox reaction to proton translocation (for every two electrons transferred, four hydrogen ions are translocated across the cytoplasmic membrane), and thus conserves the redox energy in a proton gradient.</text>
</comment>
<keyword evidence="8 12" id="KW-1278">Translocase</keyword>
<comment type="subcellular location">
    <subcellularLocation>
        <location evidence="1">Cell inner membrane</location>
        <topology evidence="1">Peripheral membrane protein</topology>
        <orientation evidence="1">Cytoplasmic side</orientation>
    </subcellularLocation>
    <subcellularLocation>
        <location evidence="12">Cell membrane</location>
        <topology evidence="12">Peripheral membrane protein</topology>
        <orientation evidence="12">Cytoplasmic side</orientation>
    </subcellularLocation>
</comment>
<feature type="binding site" evidence="12">
    <location>
        <position position="110"/>
    </location>
    <ligand>
        <name>[4Fe-4S] cluster</name>
        <dbReference type="ChEBI" id="CHEBI:49883"/>
    </ligand>
</feature>
<dbReference type="GO" id="GO:0009060">
    <property type="term" value="P:aerobic respiration"/>
    <property type="evidence" value="ECO:0007669"/>
    <property type="project" value="TreeGrafter"/>
</dbReference>
<reference evidence="16 17" key="1">
    <citation type="submission" date="2018-12" db="EMBL/GenBank/DDBJ databases">
        <title>First genome draft of Desulfovibrio legallis sp. nov.</title>
        <authorList>
            <person name="Ben Dhia O."/>
            <person name="Najjari A."/>
            <person name="Ferjani R."/>
            <person name="Fhoula I."/>
            <person name="Fardeau M.-L."/>
            <person name="Boudabbous A."/>
            <person name="Ouzari H.I."/>
        </authorList>
    </citation>
    <scope>NUCLEOTIDE SEQUENCE [LARGE SCALE GENOMIC DNA]</scope>
    <source>
        <strain evidence="16 17">H1T</strain>
    </source>
</reference>
<dbReference type="GO" id="GO:0015990">
    <property type="term" value="P:electron transport coupled proton transport"/>
    <property type="evidence" value="ECO:0007669"/>
    <property type="project" value="TreeGrafter"/>
</dbReference>
<keyword evidence="12 13" id="KW-0408">Iron</keyword>
<dbReference type="SUPFAM" id="SSF56770">
    <property type="entry name" value="HydA/Nqo6-like"/>
    <property type="match status" value="1"/>
</dbReference>
<keyword evidence="12 13" id="KW-0479">Metal-binding</keyword>
<dbReference type="EMBL" id="SIXC01000005">
    <property type="protein sequence ID" value="TBH80531.1"/>
    <property type="molecule type" value="Genomic_DNA"/>
</dbReference>
<comment type="caution">
    <text evidence="16">The sequence shown here is derived from an EMBL/GenBank/DDBJ whole genome shotgun (WGS) entry which is preliminary data.</text>
</comment>
<feature type="binding site" evidence="12">
    <location>
        <position position="45"/>
    </location>
    <ligand>
        <name>[4Fe-4S] cluster</name>
        <dbReference type="ChEBI" id="CHEBI:49883"/>
    </ligand>
</feature>
<evidence type="ECO:0000256" key="6">
    <source>
        <dbReference type="ARBA" id="ARBA00022448"/>
    </source>
</evidence>
<dbReference type="PROSITE" id="PS01150">
    <property type="entry name" value="COMPLEX1_20K"/>
    <property type="match status" value="1"/>
</dbReference>
<comment type="similarity">
    <text evidence="5">In the C-terminal section; belongs to the complex I 49 kDa subunit family.</text>
</comment>
<evidence type="ECO:0000256" key="13">
    <source>
        <dbReference type="RuleBase" id="RU004464"/>
    </source>
</evidence>
<dbReference type="HAMAP" id="MF_01356">
    <property type="entry name" value="NDH1_NuoB"/>
    <property type="match status" value="1"/>
</dbReference>
<feature type="binding site" evidence="12">
    <location>
        <position position="44"/>
    </location>
    <ligand>
        <name>[4Fe-4S] cluster</name>
        <dbReference type="ChEBI" id="CHEBI:49883"/>
    </ligand>
</feature>
<comment type="similarity">
    <text evidence="4 12 13">Belongs to the complex I 20 kDa subunit family.</text>
</comment>
<evidence type="ECO:0000256" key="12">
    <source>
        <dbReference type="HAMAP-Rule" id="MF_01356"/>
    </source>
</evidence>
<evidence type="ECO:0000313" key="17">
    <source>
        <dbReference type="Proteomes" id="UP000292919"/>
    </source>
</evidence>
<accession>A0A6H3FC45</accession>
<comment type="similarity">
    <text evidence="3">In the central section; belongs to the complex I 30 kDa subunit family.</text>
</comment>
<dbReference type="PANTHER" id="PTHR11995">
    <property type="entry name" value="NADH DEHYDROGENASE"/>
    <property type="match status" value="1"/>
</dbReference>
<evidence type="ECO:0000256" key="9">
    <source>
        <dbReference type="ARBA" id="ARBA00023027"/>
    </source>
</evidence>
<dbReference type="Gene3D" id="3.40.50.12280">
    <property type="match status" value="1"/>
</dbReference>
<dbReference type="PANTHER" id="PTHR11995:SF14">
    <property type="entry name" value="NADH DEHYDROGENASE [UBIQUINONE] IRON-SULFUR PROTEIN 7, MITOCHONDRIAL"/>
    <property type="match status" value="1"/>
</dbReference>
<dbReference type="InterPro" id="IPR006138">
    <property type="entry name" value="NADH_UQ_OxRdtase_20Kd_su"/>
</dbReference>
<keyword evidence="7 12" id="KW-0874">Quinone</keyword>
<keyword evidence="12" id="KW-0830">Ubiquinone</keyword>
<dbReference type="NCBIfam" id="TIGR01957">
    <property type="entry name" value="nuoB_fam"/>
    <property type="match status" value="1"/>
</dbReference>
<dbReference type="EC" id="7.1.1.-" evidence="12"/>
<proteinExistence type="inferred from homology"/>
<dbReference type="FunFam" id="3.40.50.12280:FF:000002">
    <property type="entry name" value="NADH-quinone oxidoreductase subunit B"/>
    <property type="match status" value="1"/>
</dbReference>
<evidence type="ECO:0000256" key="7">
    <source>
        <dbReference type="ARBA" id="ARBA00022719"/>
    </source>
</evidence>
<dbReference type="InterPro" id="IPR006137">
    <property type="entry name" value="NADH_UbQ_OxRdtase-like_20kDa"/>
</dbReference>
<keyword evidence="12 13" id="KW-0411">Iron-sulfur</keyword>
<comment type="subunit">
    <text evidence="10">NDH-1 is composed of about 13 different subunits. Subunits NuoBCD, E, F, and G constitute the peripheral sector of the complex.</text>
</comment>
<feature type="region of interest" description="Disordered" evidence="14">
    <location>
        <begin position="165"/>
        <end position="208"/>
    </location>
</feature>
<evidence type="ECO:0000256" key="2">
    <source>
        <dbReference type="ARBA" id="ARBA00006408"/>
    </source>
</evidence>
<evidence type="ECO:0000256" key="1">
    <source>
        <dbReference type="ARBA" id="ARBA00004515"/>
    </source>
</evidence>
<dbReference type="GO" id="GO:0008137">
    <property type="term" value="F:NADH dehydrogenase (ubiquinone) activity"/>
    <property type="evidence" value="ECO:0007669"/>
    <property type="project" value="InterPro"/>
</dbReference>
<comment type="subunit">
    <text evidence="12">NDH-1 is composed of 14 different subunits. Subunits NuoB, C, D, E, F, and G constitute the peripheral sector of the complex.</text>
</comment>
<sequence>MEKGSVPVAEENVFGSVVQFSSLDRLLDLCRANSLWPMTFGLACCAIEMMAAGASRFDLARFGAEVFRPSPRQSDVMIVSGTVNKKMAPAVQTLYDQMPEPKWVIAMGNCAISGGPFVYEGQYGIVEGVDKLFPVDVYIPGCPPRPEALIEGILKLEEKLTGKRRWPVVTPPPLPGPAAAREASAQAAPQSDNDTDAPLAMEVNGHVA</sequence>
<keyword evidence="17" id="KW-1185">Reference proteome</keyword>
<comment type="cofactor">
    <cofactor evidence="12">
        <name>[4Fe-4S] cluster</name>
        <dbReference type="ChEBI" id="CHEBI:49883"/>
    </cofactor>
    <text evidence="12">Binds 1 [4Fe-4S] cluster.</text>
</comment>
<organism evidence="16 17">
    <name type="scientific">Desulfovibrio legallii</name>
    <dbReference type="NCBI Taxonomy" id="571438"/>
    <lineage>
        <taxon>Bacteria</taxon>
        <taxon>Pseudomonadati</taxon>
        <taxon>Thermodesulfobacteriota</taxon>
        <taxon>Desulfovibrionia</taxon>
        <taxon>Desulfovibrionales</taxon>
        <taxon>Desulfovibrionaceae</taxon>
        <taxon>Desulfovibrio</taxon>
    </lineage>
</organism>
<dbReference type="Pfam" id="PF01058">
    <property type="entry name" value="Oxidored_q6"/>
    <property type="match status" value="1"/>
</dbReference>
<evidence type="ECO:0000259" key="15">
    <source>
        <dbReference type="Pfam" id="PF01058"/>
    </source>
</evidence>
<dbReference type="GO" id="GO:0045271">
    <property type="term" value="C:respiratory chain complex I"/>
    <property type="evidence" value="ECO:0007669"/>
    <property type="project" value="TreeGrafter"/>
</dbReference>
<feature type="binding site" evidence="12">
    <location>
        <position position="142"/>
    </location>
    <ligand>
        <name>[4Fe-4S] cluster</name>
        <dbReference type="ChEBI" id="CHEBI:49883"/>
    </ligand>
</feature>
<protein>
    <recommendedName>
        <fullName evidence="12">NADH-quinone oxidoreductase subunit B</fullName>
        <ecNumber evidence="12">7.1.1.-</ecNumber>
    </recommendedName>
    <alternativeName>
        <fullName evidence="12">NADH dehydrogenase I subunit B</fullName>
    </alternativeName>
    <alternativeName>
        <fullName evidence="12">NDH-1 subunit B</fullName>
    </alternativeName>
</protein>
<comment type="similarity">
    <text evidence="2">In the N-terminal section; belongs to the complex I 20 kDa subunit family.</text>
</comment>
<feature type="domain" description="NADH:ubiquinone oxidoreductase-like 20kDa subunit" evidence="15">
    <location>
        <begin position="44"/>
        <end position="156"/>
    </location>
</feature>